<protein>
    <submittedName>
        <fullName evidence="1">Uncharacterized protein</fullName>
    </submittedName>
</protein>
<proteinExistence type="predicted"/>
<name>A0A2V0RBC3_9ZZZZ</name>
<dbReference type="EMBL" id="BDQD01000096">
    <property type="protein sequence ID" value="GBH22663.1"/>
    <property type="molecule type" value="Genomic_RNA"/>
</dbReference>
<comment type="caution">
    <text evidence="1">The sequence shown here is derived from an EMBL/GenBank/DDBJ whole genome shotgun (WGS) entry which is preliminary data.</text>
</comment>
<evidence type="ECO:0000313" key="1">
    <source>
        <dbReference type="EMBL" id="GBH22663.1"/>
    </source>
</evidence>
<reference evidence="1" key="1">
    <citation type="submission" date="2017-04" db="EMBL/GenBank/DDBJ databases">
        <title>Unveiling RNA virosphere associated with marine microorganisms.</title>
        <authorList>
            <person name="Urayama S."/>
            <person name="Takaki Y."/>
            <person name="Nishi S."/>
            <person name="Yoshida Y."/>
            <person name="Deguchi S."/>
            <person name="Takai K."/>
            <person name="Nunoura T."/>
        </authorList>
    </citation>
    <scope>NUCLEOTIDE SEQUENCE</scope>
</reference>
<sequence>MNRFQYLLIIASRDSSPAGLPNGVHQVTEDSPSALEIIGALWEHKAVYVQPHHNIIPALRSVSRSSPIDIIVYMDEDELMDPIIAPEVGGLPVVTTIPNLIELMNLASMVVSDEAIIDVGDNAELEDLSDGPEDAFEQGTDV</sequence>
<organism evidence="1">
    <name type="scientific">viral metagenome</name>
    <dbReference type="NCBI Taxonomy" id="1070528"/>
    <lineage>
        <taxon>unclassified sequences</taxon>
        <taxon>metagenomes</taxon>
        <taxon>organismal metagenomes</taxon>
    </lineage>
</organism>
<dbReference type="AlphaFoldDB" id="A0A2V0RBC3"/>
<accession>A0A2V0RBC3</accession>